<proteinExistence type="predicted"/>
<reference evidence="5" key="2">
    <citation type="submission" date="2023-11" db="UniProtKB">
        <authorList>
            <consortium name="WormBaseParasite"/>
        </authorList>
    </citation>
    <scope>IDENTIFICATION</scope>
</reference>
<evidence type="ECO:0000313" key="5">
    <source>
        <dbReference type="WBParaSite" id="SRDH1_34990.6"/>
    </source>
</evidence>
<keyword evidence="4" id="KW-1185">Reference proteome</keyword>
<accession>A0AA85F379</accession>
<dbReference type="Pfam" id="PF22073">
    <property type="entry name" value="Cep192_D4"/>
    <property type="match status" value="1"/>
</dbReference>
<protein>
    <submittedName>
        <fullName evidence="5">Uncharacterized protein</fullName>
    </submittedName>
</protein>
<dbReference type="InterPro" id="IPR054090">
    <property type="entry name" value="Cep192_Spd-2-like_dom"/>
</dbReference>
<sequence>MPGCLGCVFPPSKCKFLLQEWPASTPELRIMSDESCTRLYKGAVTSKVGNETVLGTPVPVAHSTVGYDELSGNQKRSRNHLNAMQQTSPAFEKQTYVINPFSRNKSNDVPNSNNEELSILNIDTIKGLSDSVLDRSLQDLKYNQISKKLSLGNRNKQIDTFKVEHCQSIANLSTDMEAEQKIQFDDEELKMLEEAFSDFDCEASEATAPTRVCETFARRVSCELVEVDEQYSNGNSTSVPSLSSNEGICDVDGSNIVDLVNPSVSTHSCNIPQTTELPTLIPECHSKNTTENQANSSKNTCSQSVLRPQNKNYSHLPCLTGLSSVFEVDSNETKSDNCVQPNLYSTTTSPLKLNQPLTVSPVPTLISHSLKCINSEPIQSMNINNNLSTEVQVTKQNLSSKSLHPSQKINDLIDTSSLKLRNLNLNQSDLSHVDISCLHMSDIDSLLDMITGIGKQPDGGKLESVSRHNKLSSHLEKQLEAVRQALKSNIPSNTVGSNKIPTGVNGKRPNFSQSKVDALKENIPPTNIISSGQNVTHRKRLSHHPNPDVSHVSRNLPIKSHSINATNENPSVHDGSIISRKDSFSPEVLKSQNVPILSNTNCLIWAGAVCGQIHRQHFLIKHQMEKPTTISFVVHPKSEVFKLVDENGYLITGIFRVYLPPNLEYEVNVAYVAKHPVSWDFGHLLLRSEESKTSTFKVRLIGYTNSSELVYSCCSKLSSNVYWTVASKIDPSSESVVKYNEESYETSLRSAKYELTSNVSGCSLASINISNFGSRSAWVCARVEWVDRKAASQNEHEDTSECGVIIEPKALVIGSKQSQSISITLKHGVNAARIVFYHGDEVVRYQFRRLCACSEEIISKLGKRSSHSRKDNRLRLSEILRDFEYEQSIQIVELPPASFSDLRPQDWHQAFTDQVHHCERMFLYIYTSKQDRSSCTPNQPSVYLPSSVSESVLENSLASVFVQQDAFKRQNSLNPIRRESSATFLSKPISRKGSLHETYPTNILTPNFSTGESSKGKMSLFQMPKLEINPPYTLVFPPCTPSCSTEAQFSVSLKQSSLCEDETSLSLWKVFWSANPVTDIQLKNITSNSSYSLSKRSTMEQGIFQLLPSKSNSLNQHSINNKSANSVGILSTNTNNTEFRSFLIPFRFKPTSYCENILIQDWHLDFWLEPCIQKQCHFISKSTLKDSVTLLVTLEGSCQGQATFKESPLTHLQCTGNYKSKYPPPKSHCFNDRTSLMIVENTSKTVHIGPIDVIGLPVSFDTIDSNSSITARSHNIMLINRMKTTEAFVRLKLPNPPFYVIEPKEMGFRISPRSRVRIVLNFRPYTPGKSSSVLGISVEYHKQENLSVEKPNFNVKPTIDSFQVHLFGTMN</sequence>
<evidence type="ECO:0000313" key="4">
    <source>
        <dbReference type="Proteomes" id="UP000050792"/>
    </source>
</evidence>
<organism evidence="4 5">
    <name type="scientific">Schistosoma rodhaini</name>
    <dbReference type="NCBI Taxonomy" id="6188"/>
    <lineage>
        <taxon>Eukaryota</taxon>
        <taxon>Metazoa</taxon>
        <taxon>Spiralia</taxon>
        <taxon>Lophotrochozoa</taxon>
        <taxon>Platyhelminthes</taxon>
        <taxon>Trematoda</taxon>
        <taxon>Digenea</taxon>
        <taxon>Strigeidida</taxon>
        <taxon>Schistosomatoidea</taxon>
        <taxon>Schistosomatidae</taxon>
        <taxon>Schistosoma</taxon>
    </lineage>
</organism>
<feature type="domain" description="Cep192/Spd-2-like" evidence="2">
    <location>
        <begin position="594"/>
        <end position="704"/>
    </location>
</feature>
<dbReference type="Proteomes" id="UP000050792">
    <property type="component" value="Unassembled WGS sequence"/>
</dbReference>
<dbReference type="WBParaSite" id="SRDH1_34990.6">
    <property type="protein sequence ID" value="SRDH1_34990.6"/>
    <property type="gene ID" value="SRDH1_34990"/>
</dbReference>
<feature type="compositionally biased region" description="Polar residues" evidence="1">
    <location>
        <begin position="524"/>
        <end position="535"/>
    </location>
</feature>
<feature type="domain" description="Cep192-like" evidence="3">
    <location>
        <begin position="762"/>
        <end position="866"/>
    </location>
</feature>
<evidence type="ECO:0000256" key="1">
    <source>
        <dbReference type="SAM" id="MobiDB-lite"/>
    </source>
</evidence>
<feature type="region of interest" description="Disordered" evidence="1">
    <location>
        <begin position="490"/>
        <end position="510"/>
    </location>
</feature>
<evidence type="ECO:0000259" key="3">
    <source>
        <dbReference type="Pfam" id="PF22074"/>
    </source>
</evidence>
<reference evidence="4" key="1">
    <citation type="submission" date="2022-06" db="EMBL/GenBank/DDBJ databases">
        <authorList>
            <person name="Berger JAMES D."/>
            <person name="Berger JAMES D."/>
        </authorList>
    </citation>
    <scope>NUCLEOTIDE SEQUENCE [LARGE SCALE GENOMIC DNA]</scope>
</reference>
<dbReference type="InterPro" id="IPR054091">
    <property type="entry name" value="Cep192-like_D5"/>
</dbReference>
<name>A0AA85F379_9TREM</name>
<feature type="region of interest" description="Disordered" evidence="1">
    <location>
        <begin position="524"/>
        <end position="554"/>
    </location>
</feature>
<evidence type="ECO:0000259" key="2">
    <source>
        <dbReference type="Pfam" id="PF22073"/>
    </source>
</evidence>
<feature type="compositionally biased region" description="Polar residues" evidence="1">
    <location>
        <begin position="490"/>
        <end position="500"/>
    </location>
</feature>
<dbReference type="Pfam" id="PF22074">
    <property type="entry name" value="Cep192_D5"/>
    <property type="match status" value="1"/>
</dbReference>